<dbReference type="InterPro" id="IPR011009">
    <property type="entry name" value="Kinase-like_dom_sf"/>
</dbReference>
<name>A0AAD4CRT6_ASPNN</name>
<protein>
    <recommendedName>
        <fullName evidence="3">Aminoglycoside phosphotransferase domain-containing protein</fullName>
    </recommendedName>
</protein>
<dbReference type="AlphaFoldDB" id="A0AAD4CRT6"/>
<evidence type="ECO:0000313" key="2">
    <source>
        <dbReference type="Proteomes" id="UP001194746"/>
    </source>
</evidence>
<dbReference type="SUPFAM" id="SSF56112">
    <property type="entry name" value="Protein kinase-like (PK-like)"/>
    <property type="match status" value="1"/>
</dbReference>
<dbReference type="EMBL" id="VCAU01000018">
    <property type="protein sequence ID" value="KAF9891525.1"/>
    <property type="molecule type" value="Genomic_DNA"/>
</dbReference>
<dbReference type="Gene3D" id="3.90.1200.10">
    <property type="match status" value="1"/>
</dbReference>
<dbReference type="Proteomes" id="UP001194746">
    <property type="component" value="Unassembled WGS sequence"/>
</dbReference>
<organism evidence="1 2">
    <name type="scientific">Aspergillus nanangensis</name>
    <dbReference type="NCBI Taxonomy" id="2582783"/>
    <lineage>
        <taxon>Eukaryota</taxon>
        <taxon>Fungi</taxon>
        <taxon>Dikarya</taxon>
        <taxon>Ascomycota</taxon>
        <taxon>Pezizomycotina</taxon>
        <taxon>Eurotiomycetes</taxon>
        <taxon>Eurotiomycetidae</taxon>
        <taxon>Eurotiales</taxon>
        <taxon>Aspergillaceae</taxon>
        <taxon>Aspergillus</taxon>
        <taxon>Aspergillus subgen. Circumdati</taxon>
    </lineage>
</organism>
<sequence>MDIRLHQVRPKYDLPKEFLRIPAMPPADVLRRDIVQAIRQTFEDEQINPPVPRKLGDIPISYDSITTEWLTDTLNPGSTGTVVKRHTLGPKDNGTANRRRIHLEWEGPDAEKFPASVFCKAAHALENRIVLSSGGTRSEVSFYNDVRARVDIEAPSAYFAAYDRQSWASMIMLRDIGDGAIFCTHKTVLTKAQFAEQIRILAKLHGRFYQSKEPFFETLVQYRDRFENLISFLDIETVCTNGFRAAEEVIPPRLFARQAEVWPATIKSVYHNASLPPTVVHGDVHLGIKSPACYGNWYITAEGYMGLTDWQALSRGHWSRDLAYILGTAVPADKRRLWEDEMVHLYISELEKAGGPRTDPKDAWLELRRQSFGALWYWTMTLTPSTSMPDMQSKETTLDFVGRIAALIDDHDALDAFNN</sequence>
<evidence type="ECO:0008006" key="3">
    <source>
        <dbReference type="Google" id="ProtNLM"/>
    </source>
</evidence>
<accession>A0AAD4CRT6</accession>
<reference evidence="1" key="2">
    <citation type="submission" date="2020-02" db="EMBL/GenBank/DDBJ databases">
        <authorList>
            <person name="Gilchrist C.L.M."/>
            <person name="Chooi Y.-H."/>
        </authorList>
    </citation>
    <scope>NUCLEOTIDE SEQUENCE</scope>
    <source>
        <strain evidence="1">MST-FP2251</strain>
    </source>
</reference>
<reference evidence="1" key="1">
    <citation type="journal article" date="2019" name="Beilstein J. Org. Chem.">
        <title>Nanangenines: drimane sesquiterpenoids as the dominant metabolite cohort of a novel Australian fungus, Aspergillus nanangensis.</title>
        <authorList>
            <person name="Lacey H.J."/>
            <person name="Gilchrist C.L.M."/>
            <person name="Crombie A."/>
            <person name="Kalaitzis J.A."/>
            <person name="Vuong D."/>
            <person name="Rutledge P.J."/>
            <person name="Turner P."/>
            <person name="Pitt J.I."/>
            <person name="Lacey E."/>
            <person name="Chooi Y.H."/>
            <person name="Piggott A.M."/>
        </authorList>
    </citation>
    <scope>NUCLEOTIDE SEQUENCE</scope>
    <source>
        <strain evidence="1">MST-FP2251</strain>
    </source>
</reference>
<proteinExistence type="predicted"/>
<comment type="caution">
    <text evidence="1">The sequence shown here is derived from an EMBL/GenBank/DDBJ whole genome shotgun (WGS) entry which is preliminary data.</text>
</comment>
<evidence type="ECO:0000313" key="1">
    <source>
        <dbReference type="EMBL" id="KAF9891525.1"/>
    </source>
</evidence>
<keyword evidence="2" id="KW-1185">Reference proteome</keyword>
<gene>
    <name evidence="1" type="ORF">FE257_003992</name>
</gene>